<dbReference type="AlphaFoldDB" id="A0A4R6TZG6"/>
<name>A0A4R6TZG6_9BACI</name>
<sequence>MSKKIEAPFFISIIVALVYLPFFFVDFIIIELMGGVYHNLLHLMVFLLVLYIIELVLGLLMDSLSKVISDFTSFEVPSEVVLFFDFFLSLGILTWLDSIFSTVDLSFATEAVIMLVHSLTLYLVNKTNATSQQDEASEEEKLAPHIEYEIELILREENYVNCINTIKMKYPEIPKTQIIKTVRRILHEQR</sequence>
<organism evidence="2 3">
    <name type="scientific">Aureibacillus halotolerans</name>
    <dbReference type="NCBI Taxonomy" id="1508390"/>
    <lineage>
        <taxon>Bacteria</taxon>
        <taxon>Bacillati</taxon>
        <taxon>Bacillota</taxon>
        <taxon>Bacilli</taxon>
        <taxon>Bacillales</taxon>
        <taxon>Bacillaceae</taxon>
        <taxon>Aureibacillus</taxon>
    </lineage>
</organism>
<comment type="caution">
    <text evidence="2">The sequence shown here is derived from an EMBL/GenBank/DDBJ whole genome shotgun (WGS) entry which is preliminary data.</text>
</comment>
<dbReference type="Proteomes" id="UP000295632">
    <property type="component" value="Unassembled WGS sequence"/>
</dbReference>
<protein>
    <submittedName>
        <fullName evidence="2">Regulatory protein YrvL</fullName>
    </submittedName>
</protein>
<keyword evidence="3" id="KW-1185">Reference proteome</keyword>
<feature type="transmembrane region" description="Helical" evidence="1">
    <location>
        <begin position="36"/>
        <end position="60"/>
    </location>
</feature>
<accession>A0A4R6TZG6</accession>
<dbReference type="EMBL" id="SNYJ01000013">
    <property type="protein sequence ID" value="TDQ37385.1"/>
    <property type="molecule type" value="Genomic_DNA"/>
</dbReference>
<feature type="transmembrane region" description="Helical" evidence="1">
    <location>
        <begin position="105"/>
        <end position="124"/>
    </location>
</feature>
<proteinExistence type="predicted"/>
<dbReference type="OrthoDB" id="2876355at2"/>
<evidence type="ECO:0000313" key="2">
    <source>
        <dbReference type="EMBL" id="TDQ37385.1"/>
    </source>
</evidence>
<dbReference type="RefSeq" id="WP_133581235.1">
    <property type="nucleotide sequence ID" value="NZ_SNYJ01000013.1"/>
</dbReference>
<keyword evidence="1" id="KW-0812">Transmembrane</keyword>
<evidence type="ECO:0000313" key="3">
    <source>
        <dbReference type="Proteomes" id="UP000295632"/>
    </source>
</evidence>
<keyword evidence="1" id="KW-0472">Membrane</keyword>
<gene>
    <name evidence="2" type="ORF">EV213_11319</name>
</gene>
<feature type="transmembrane region" description="Helical" evidence="1">
    <location>
        <begin position="80"/>
        <end position="99"/>
    </location>
</feature>
<reference evidence="2 3" key="1">
    <citation type="submission" date="2019-03" db="EMBL/GenBank/DDBJ databases">
        <title>Genomic Encyclopedia of Type Strains, Phase IV (KMG-IV): sequencing the most valuable type-strain genomes for metagenomic binning, comparative biology and taxonomic classification.</title>
        <authorList>
            <person name="Goeker M."/>
        </authorList>
    </citation>
    <scope>NUCLEOTIDE SEQUENCE [LARGE SCALE GENOMIC DNA]</scope>
    <source>
        <strain evidence="2 3">DSM 28697</strain>
    </source>
</reference>
<keyword evidence="1" id="KW-1133">Transmembrane helix</keyword>
<feature type="transmembrane region" description="Helical" evidence="1">
    <location>
        <begin position="7"/>
        <end position="30"/>
    </location>
</feature>
<evidence type="ECO:0000256" key="1">
    <source>
        <dbReference type="SAM" id="Phobius"/>
    </source>
</evidence>